<keyword evidence="5 6" id="KW-0560">Oxidoreductase</keyword>
<evidence type="ECO:0000313" key="11">
    <source>
        <dbReference type="Proteomes" id="UP001559025"/>
    </source>
</evidence>
<sequence>MDFTLSEEQRILQDSARSMVAKELQPILARNDPDRPLPKQEMLAVYAVFAREGLTAPRLPMEDGGSGMKMLDYGLVFEQLPPPLAISLLSHECTVARIHADSDPAQRERFLPDLLAGRKICCTGTTEPDTGSDPRGVRTRVVEEDGALVINGRKMWITNGTASDMMVATCSAGEEKRGAVMRRVVVDRAASPYEAIEIRSLGLRQGHLSEILFENCRVPRENALGEGGDAARILTLTWNGNRPLVGLAAVHLAQKALDAAIGYAGVRRQFGRAIGQHQLIQERLVDIAADVMASRLLCYQALDIIDRGGRANGSSAMAKRYATNACERAVSLAMHVHGAMGISCEAGLEQLYRDVRMLPIPDGTNEILTLIAGRELTGLDAIRN</sequence>
<evidence type="ECO:0000256" key="5">
    <source>
        <dbReference type="ARBA" id="ARBA00023002"/>
    </source>
</evidence>
<evidence type="ECO:0000313" key="10">
    <source>
        <dbReference type="EMBL" id="MEX4008503.1"/>
    </source>
</evidence>
<dbReference type="Gene3D" id="2.40.110.10">
    <property type="entry name" value="Butyryl-CoA Dehydrogenase, subunit A, domain 2"/>
    <property type="match status" value="1"/>
</dbReference>
<keyword evidence="11" id="KW-1185">Reference proteome</keyword>
<feature type="domain" description="Acyl-CoA dehydrogenase/oxidase C-terminal" evidence="7">
    <location>
        <begin position="238"/>
        <end position="376"/>
    </location>
</feature>
<dbReference type="PANTHER" id="PTHR48083">
    <property type="entry name" value="MEDIUM-CHAIN SPECIFIC ACYL-COA DEHYDROGENASE, MITOCHONDRIAL-RELATED"/>
    <property type="match status" value="1"/>
</dbReference>
<feature type="domain" description="Acyl-CoA oxidase/dehydrogenase middle" evidence="8">
    <location>
        <begin position="122"/>
        <end position="216"/>
    </location>
</feature>
<organism evidence="10 11">
    <name type="scientific">Neoaquamicrobium sediminum</name>
    <dbReference type="NCBI Taxonomy" id="1849104"/>
    <lineage>
        <taxon>Bacteria</taxon>
        <taxon>Pseudomonadati</taxon>
        <taxon>Pseudomonadota</taxon>
        <taxon>Alphaproteobacteria</taxon>
        <taxon>Hyphomicrobiales</taxon>
        <taxon>Phyllobacteriaceae</taxon>
        <taxon>Neoaquamicrobium</taxon>
    </lineage>
</organism>
<feature type="domain" description="Acyl-CoA dehydrogenase/oxidase N-terminal" evidence="9">
    <location>
        <begin position="6"/>
        <end position="117"/>
    </location>
</feature>
<dbReference type="EMBL" id="JAZHFV010000004">
    <property type="protein sequence ID" value="MEX4008503.1"/>
    <property type="molecule type" value="Genomic_DNA"/>
</dbReference>
<accession>A0ABV3WWD9</accession>
<dbReference type="PANTHER" id="PTHR48083:SF2">
    <property type="entry name" value="MEDIUM-CHAIN SPECIFIC ACYL-COA DEHYDROGENASE, MITOCHONDRIAL"/>
    <property type="match status" value="1"/>
</dbReference>
<evidence type="ECO:0000256" key="6">
    <source>
        <dbReference type="RuleBase" id="RU362125"/>
    </source>
</evidence>
<dbReference type="CDD" id="cd00567">
    <property type="entry name" value="ACAD"/>
    <property type="match status" value="1"/>
</dbReference>
<dbReference type="InterPro" id="IPR013786">
    <property type="entry name" value="AcylCoA_DH/ox_N"/>
</dbReference>
<dbReference type="Pfam" id="PF02770">
    <property type="entry name" value="Acyl-CoA_dh_M"/>
    <property type="match status" value="1"/>
</dbReference>
<dbReference type="InterPro" id="IPR050741">
    <property type="entry name" value="Acyl-CoA_dehydrogenase"/>
</dbReference>
<gene>
    <name evidence="10" type="ORF">V1479_14415</name>
</gene>
<keyword evidence="4 6" id="KW-0274">FAD</keyword>
<evidence type="ECO:0000256" key="2">
    <source>
        <dbReference type="ARBA" id="ARBA00009347"/>
    </source>
</evidence>
<dbReference type="GO" id="GO:0016491">
    <property type="term" value="F:oxidoreductase activity"/>
    <property type="evidence" value="ECO:0007669"/>
    <property type="project" value="UniProtKB-KW"/>
</dbReference>
<evidence type="ECO:0000256" key="4">
    <source>
        <dbReference type="ARBA" id="ARBA00022827"/>
    </source>
</evidence>
<dbReference type="SUPFAM" id="SSF56645">
    <property type="entry name" value="Acyl-CoA dehydrogenase NM domain-like"/>
    <property type="match status" value="1"/>
</dbReference>
<comment type="caution">
    <text evidence="10">The sequence shown here is derived from an EMBL/GenBank/DDBJ whole genome shotgun (WGS) entry which is preliminary data.</text>
</comment>
<dbReference type="EC" id="1.-.-.-" evidence="10"/>
<dbReference type="SUPFAM" id="SSF47203">
    <property type="entry name" value="Acyl-CoA dehydrogenase C-terminal domain-like"/>
    <property type="match status" value="1"/>
</dbReference>
<keyword evidence="3 6" id="KW-0285">Flavoprotein</keyword>
<dbReference type="InterPro" id="IPR046373">
    <property type="entry name" value="Acyl-CoA_Oxase/DH_mid-dom_sf"/>
</dbReference>
<evidence type="ECO:0000259" key="9">
    <source>
        <dbReference type="Pfam" id="PF02771"/>
    </source>
</evidence>
<evidence type="ECO:0000259" key="7">
    <source>
        <dbReference type="Pfam" id="PF00441"/>
    </source>
</evidence>
<dbReference type="InterPro" id="IPR006091">
    <property type="entry name" value="Acyl-CoA_Oxase/DH_mid-dom"/>
</dbReference>
<dbReference type="Gene3D" id="1.10.540.10">
    <property type="entry name" value="Acyl-CoA dehydrogenase/oxidase, N-terminal domain"/>
    <property type="match status" value="1"/>
</dbReference>
<dbReference type="Pfam" id="PF02771">
    <property type="entry name" value="Acyl-CoA_dh_N"/>
    <property type="match status" value="1"/>
</dbReference>
<proteinExistence type="inferred from homology"/>
<dbReference type="Proteomes" id="UP001559025">
    <property type="component" value="Unassembled WGS sequence"/>
</dbReference>
<dbReference type="InterPro" id="IPR009075">
    <property type="entry name" value="AcylCo_DH/oxidase_C"/>
</dbReference>
<dbReference type="InterPro" id="IPR009100">
    <property type="entry name" value="AcylCoA_DH/oxidase_NM_dom_sf"/>
</dbReference>
<comment type="cofactor">
    <cofactor evidence="1 6">
        <name>FAD</name>
        <dbReference type="ChEBI" id="CHEBI:57692"/>
    </cofactor>
</comment>
<dbReference type="InterPro" id="IPR037069">
    <property type="entry name" value="AcylCoA_DH/ox_N_sf"/>
</dbReference>
<evidence type="ECO:0000256" key="1">
    <source>
        <dbReference type="ARBA" id="ARBA00001974"/>
    </source>
</evidence>
<dbReference type="Gene3D" id="1.20.140.10">
    <property type="entry name" value="Butyryl-CoA Dehydrogenase, subunit A, domain 3"/>
    <property type="match status" value="1"/>
</dbReference>
<comment type="similarity">
    <text evidence="2 6">Belongs to the acyl-CoA dehydrogenase family.</text>
</comment>
<name>A0ABV3WWD9_9HYPH</name>
<evidence type="ECO:0000256" key="3">
    <source>
        <dbReference type="ARBA" id="ARBA00022630"/>
    </source>
</evidence>
<evidence type="ECO:0000259" key="8">
    <source>
        <dbReference type="Pfam" id="PF02770"/>
    </source>
</evidence>
<reference evidence="10 11" key="1">
    <citation type="submission" date="2024-01" db="EMBL/GenBank/DDBJ databases">
        <title>New evidence supports the origin of RcGTA from prophage.</title>
        <authorList>
            <person name="Xu Y."/>
            <person name="Liu B."/>
            <person name="Chen F."/>
        </authorList>
    </citation>
    <scope>NUCLEOTIDE SEQUENCE [LARGE SCALE GENOMIC DNA]</scope>
    <source>
        <strain evidence="10 11">CBW1107-2</strain>
    </source>
</reference>
<dbReference type="Pfam" id="PF00441">
    <property type="entry name" value="Acyl-CoA_dh_1"/>
    <property type="match status" value="1"/>
</dbReference>
<dbReference type="InterPro" id="IPR036250">
    <property type="entry name" value="AcylCo_DH-like_C"/>
</dbReference>
<dbReference type="RefSeq" id="WP_368803510.1">
    <property type="nucleotide sequence ID" value="NZ_JAZHFV010000004.1"/>
</dbReference>
<protein>
    <submittedName>
        <fullName evidence="10">Acyl-CoA dehydrogenase family protein</fullName>
        <ecNumber evidence="10">1.-.-.-</ecNumber>
    </submittedName>
</protein>